<dbReference type="AlphaFoldDB" id="A0A1T1HE22"/>
<keyword evidence="1" id="KW-0145">Chemotaxis</keyword>
<accession>A0A1T1HE22</accession>
<dbReference type="STRING" id="966.BTA35_0207930"/>
<evidence type="ECO:0000256" key="1">
    <source>
        <dbReference type="ARBA" id="ARBA00022500"/>
    </source>
</evidence>
<dbReference type="CDD" id="cd17593">
    <property type="entry name" value="REC_CheC-like"/>
    <property type="match status" value="1"/>
</dbReference>
<feature type="modified residue" description="4-aspartylphosphate" evidence="3">
    <location>
        <position position="54"/>
    </location>
</feature>
<dbReference type="Gene3D" id="3.40.50.2300">
    <property type="match status" value="1"/>
</dbReference>
<dbReference type="InterPro" id="IPR011006">
    <property type="entry name" value="CheY-like_superfamily"/>
</dbReference>
<dbReference type="SMART" id="SM00448">
    <property type="entry name" value="REC"/>
    <property type="match status" value="1"/>
</dbReference>
<dbReference type="GO" id="GO:0000160">
    <property type="term" value="P:phosphorelay signal transduction system"/>
    <property type="evidence" value="ECO:0007669"/>
    <property type="project" value="InterPro"/>
</dbReference>
<name>A0A1T1HE22_OCELI</name>
<dbReference type="InterPro" id="IPR028976">
    <property type="entry name" value="CheC-like_sf"/>
</dbReference>
<dbReference type="EMBL" id="MTSD02000002">
    <property type="protein sequence ID" value="OOV87980.1"/>
    <property type="molecule type" value="Genomic_DNA"/>
</dbReference>
<evidence type="ECO:0000259" key="4">
    <source>
        <dbReference type="PROSITE" id="PS50110"/>
    </source>
</evidence>
<dbReference type="PANTHER" id="PTHR44591">
    <property type="entry name" value="STRESS RESPONSE REGULATOR PROTEIN 1"/>
    <property type="match status" value="1"/>
</dbReference>
<organism evidence="5 6">
    <name type="scientific">Oceanospirillum linum</name>
    <dbReference type="NCBI Taxonomy" id="966"/>
    <lineage>
        <taxon>Bacteria</taxon>
        <taxon>Pseudomonadati</taxon>
        <taxon>Pseudomonadota</taxon>
        <taxon>Gammaproteobacteria</taxon>
        <taxon>Oceanospirillales</taxon>
        <taxon>Oceanospirillaceae</taxon>
        <taxon>Oceanospirillum</taxon>
    </lineage>
</organism>
<dbReference type="Pfam" id="PF00072">
    <property type="entry name" value="Response_reg"/>
    <property type="match status" value="1"/>
</dbReference>
<dbReference type="PANTHER" id="PTHR44591:SF24">
    <property type="entry name" value="PROTEIN-GLUTAMATE METHYLESTERASE_PROTEIN-GLUTAMINE GLUTAMINASE 1"/>
    <property type="match status" value="1"/>
</dbReference>
<keyword evidence="2 3" id="KW-0597">Phosphoprotein</keyword>
<comment type="caution">
    <text evidence="5">The sequence shown here is derived from an EMBL/GenBank/DDBJ whole genome shotgun (WGS) entry which is preliminary data.</text>
</comment>
<evidence type="ECO:0000313" key="6">
    <source>
        <dbReference type="Proteomes" id="UP000190064"/>
    </source>
</evidence>
<keyword evidence="6" id="KW-1185">Reference proteome</keyword>
<sequence>MTTPIVICDDSSFARKQMARALPGSWDIEISFANHGGEAIELIKAGKADILFLDLNMPVMDGYAVLEAIRTEDLPTMVLVVSGDIQPEAYKRVKDLGALDFIKKPATTEKITEILLSYGIISASQPQTETELARFDEEVALTDLIQEVVNVSMGQTGSLLAGLLNTFIHLPVPKIHIKPYNELKEVLASKDATSLSGVSQGFNGSGIAGEAILLVGDESFPHMSRLMQYDQMSSGQSDATTNNDLEVLMDLSGILIGACLKGIAEQLDVEFSYSHPVILGQKKGLPPLLGSPNQQQKVLAIEIDYGIPDHQVECDLILVLTEDSLPVLTERAGYLK</sequence>
<dbReference type="PROSITE" id="PS50110">
    <property type="entry name" value="RESPONSE_REGULATORY"/>
    <property type="match status" value="1"/>
</dbReference>
<dbReference type="CDD" id="cd17910">
    <property type="entry name" value="CheC_ClassII"/>
    <property type="match status" value="1"/>
</dbReference>
<dbReference type="RefSeq" id="WP_078319314.1">
    <property type="nucleotide sequence ID" value="NZ_MTSD02000002.1"/>
</dbReference>
<evidence type="ECO:0000256" key="3">
    <source>
        <dbReference type="PROSITE-ProRule" id="PRU00169"/>
    </source>
</evidence>
<dbReference type="SUPFAM" id="SSF52172">
    <property type="entry name" value="CheY-like"/>
    <property type="match status" value="1"/>
</dbReference>
<dbReference type="Proteomes" id="UP000190064">
    <property type="component" value="Unassembled WGS sequence"/>
</dbReference>
<dbReference type="Gene3D" id="3.40.1550.10">
    <property type="entry name" value="CheC-like"/>
    <property type="match status" value="1"/>
</dbReference>
<reference evidence="5" key="1">
    <citation type="submission" date="2017-02" db="EMBL/GenBank/DDBJ databases">
        <title>Draft Genome Sequence of the Salt Water Bacterium Oceanospirillum linum ATCC 11336.</title>
        <authorList>
            <person name="Trachtenberg A.M."/>
            <person name="Carney J.G."/>
            <person name="Linnane J.D."/>
            <person name="Rheaume B.A."/>
            <person name="Pitts N.L."/>
            <person name="Mykles D.L."/>
            <person name="Maclea K.S."/>
        </authorList>
    </citation>
    <scope>NUCLEOTIDE SEQUENCE [LARGE SCALE GENOMIC DNA]</scope>
    <source>
        <strain evidence="5">ATCC 11336</strain>
    </source>
</reference>
<dbReference type="SUPFAM" id="SSF103039">
    <property type="entry name" value="CheC-like"/>
    <property type="match status" value="1"/>
</dbReference>
<dbReference type="InterPro" id="IPR001789">
    <property type="entry name" value="Sig_transdc_resp-reg_receiver"/>
</dbReference>
<evidence type="ECO:0000313" key="5">
    <source>
        <dbReference type="EMBL" id="OOV87980.1"/>
    </source>
</evidence>
<protein>
    <recommendedName>
        <fullName evidence="4">Response regulatory domain-containing protein</fullName>
    </recommendedName>
</protein>
<dbReference type="GO" id="GO:0006935">
    <property type="term" value="P:chemotaxis"/>
    <property type="evidence" value="ECO:0007669"/>
    <property type="project" value="UniProtKB-KW"/>
</dbReference>
<feature type="domain" description="Response regulatory" evidence="4">
    <location>
        <begin position="4"/>
        <end position="119"/>
    </location>
</feature>
<proteinExistence type="predicted"/>
<dbReference type="InterPro" id="IPR050595">
    <property type="entry name" value="Bact_response_regulator"/>
</dbReference>
<evidence type="ECO:0000256" key="2">
    <source>
        <dbReference type="ARBA" id="ARBA00022553"/>
    </source>
</evidence>
<gene>
    <name evidence="5" type="ORF">BTA35_0207930</name>
</gene>